<dbReference type="PROSITE" id="PS00101">
    <property type="entry name" value="HEXAPEP_TRANSFERASES"/>
    <property type="match status" value="1"/>
</dbReference>
<keyword evidence="5" id="KW-0812">Transmembrane</keyword>
<organism evidence="6 7">
    <name type="scientific">Larkinella insperata</name>
    <dbReference type="NCBI Taxonomy" id="332158"/>
    <lineage>
        <taxon>Bacteria</taxon>
        <taxon>Pseudomonadati</taxon>
        <taxon>Bacteroidota</taxon>
        <taxon>Cytophagia</taxon>
        <taxon>Cytophagales</taxon>
        <taxon>Spirosomataceae</taxon>
        <taxon>Larkinella</taxon>
    </lineage>
</organism>
<feature type="transmembrane region" description="Helical" evidence="5">
    <location>
        <begin position="123"/>
        <end position="144"/>
    </location>
</feature>
<dbReference type="Gene3D" id="2.160.10.10">
    <property type="entry name" value="Hexapeptide repeat proteins"/>
    <property type="match status" value="1"/>
</dbReference>
<proteinExistence type="inferred from homology"/>
<dbReference type="Proteomes" id="UP001597116">
    <property type="component" value="Unassembled WGS sequence"/>
</dbReference>
<evidence type="ECO:0000256" key="4">
    <source>
        <dbReference type="ARBA" id="ARBA00023315"/>
    </source>
</evidence>
<dbReference type="PANTHER" id="PTHR42811">
    <property type="entry name" value="SERINE ACETYLTRANSFERASE"/>
    <property type="match status" value="1"/>
</dbReference>
<keyword evidence="5" id="KW-1133">Transmembrane helix</keyword>
<evidence type="ECO:0000256" key="1">
    <source>
        <dbReference type="ARBA" id="ARBA00007274"/>
    </source>
</evidence>
<dbReference type="SUPFAM" id="SSF51161">
    <property type="entry name" value="Trimeric LpxA-like enzymes"/>
    <property type="match status" value="1"/>
</dbReference>
<sequence length="182" mass="20528">MDHLIKSDLYRYAGDTSLSSFIRSMRIPGFRYTYFLRKCAVYEKYTIPGFIYRLFYHRYTYKYGFQIPRETTIGRGFQISHFGSIVINSKSIIGNNCYVSHNVTIGQTNRGKMKGYPTLGDRVWVGAGAVIVGSVVIGSNVLIAPNAYVNFDVPDNSIVMGNPGRIIPNPDATQEYIVNIVE</sequence>
<dbReference type="InterPro" id="IPR018357">
    <property type="entry name" value="Hexapep_transf_CS"/>
</dbReference>
<dbReference type="InterPro" id="IPR011004">
    <property type="entry name" value="Trimer_LpxA-like_sf"/>
</dbReference>
<keyword evidence="4 6" id="KW-0012">Acyltransferase</keyword>
<evidence type="ECO:0000256" key="3">
    <source>
        <dbReference type="ARBA" id="ARBA00022737"/>
    </source>
</evidence>
<dbReference type="RefSeq" id="WP_265990184.1">
    <property type="nucleotide sequence ID" value="NZ_CP110973.1"/>
</dbReference>
<keyword evidence="2 6" id="KW-0808">Transferase</keyword>
<evidence type="ECO:0000256" key="5">
    <source>
        <dbReference type="SAM" id="Phobius"/>
    </source>
</evidence>
<dbReference type="InterPro" id="IPR001451">
    <property type="entry name" value="Hexapep"/>
</dbReference>
<dbReference type="Pfam" id="PF00132">
    <property type="entry name" value="Hexapep"/>
    <property type="match status" value="1"/>
</dbReference>
<dbReference type="EMBL" id="JBHTLP010000001">
    <property type="protein sequence ID" value="MFD1139492.1"/>
    <property type="molecule type" value="Genomic_DNA"/>
</dbReference>
<dbReference type="EC" id="2.3.1.30" evidence="6"/>
<gene>
    <name evidence="6" type="ORF">ACFQ4C_00130</name>
</gene>
<evidence type="ECO:0000313" key="7">
    <source>
        <dbReference type="Proteomes" id="UP001597116"/>
    </source>
</evidence>
<reference evidence="7" key="1">
    <citation type="journal article" date="2019" name="Int. J. Syst. Evol. Microbiol.">
        <title>The Global Catalogue of Microorganisms (GCM) 10K type strain sequencing project: providing services to taxonomists for standard genome sequencing and annotation.</title>
        <authorList>
            <consortium name="The Broad Institute Genomics Platform"/>
            <consortium name="The Broad Institute Genome Sequencing Center for Infectious Disease"/>
            <person name="Wu L."/>
            <person name="Ma J."/>
        </authorList>
    </citation>
    <scope>NUCLEOTIDE SEQUENCE [LARGE SCALE GENOMIC DNA]</scope>
    <source>
        <strain evidence="7">CCUG 55608</strain>
    </source>
</reference>
<keyword evidence="5" id="KW-0472">Membrane</keyword>
<dbReference type="CDD" id="cd03354">
    <property type="entry name" value="LbH_SAT"/>
    <property type="match status" value="1"/>
</dbReference>
<evidence type="ECO:0000256" key="2">
    <source>
        <dbReference type="ARBA" id="ARBA00022679"/>
    </source>
</evidence>
<comment type="caution">
    <text evidence="6">The sequence shown here is derived from an EMBL/GenBank/DDBJ whole genome shotgun (WGS) entry which is preliminary data.</text>
</comment>
<dbReference type="InterPro" id="IPR045304">
    <property type="entry name" value="LbH_SAT"/>
</dbReference>
<evidence type="ECO:0000313" key="6">
    <source>
        <dbReference type="EMBL" id="MFD1139492.1"/>
    </source>
</evidence>
<accession>A0ABW3Q3K1</accession>
<comment type="similarity">
    <text evidence="1">Belongs to the transferase hexapeptide repeat family.</text>
</comment>
<dbReference type="GO" id="GO:0009001">
    <property type="term" value="F:serine O-acetyltransferase activity"/>
    <property type="evidence" value="ECO:0007669"/>
    <property type="project" value="UniProtKB-EC"/>
</dbReference>
<protein>
    <submittedName>
        <fullName evidence="6">Serine O-acetyltransferase</fullName>
        <ecNumber evidence="6">2.3.1.30</ecNumber>
    </submittedName>
</protein>
<keyword evidence="7" id="KW-1185">Reference proteome</keyword>
<name>A0ABW3Q3K1_9BACT</name>
<keyword evidence="3" id="KW-0677">Repeat</keyword>